<dbReference type="GO" id="GO:0008233">
    <property type="term" value="F:peptidase activity"/>
    <property type="evidence" value="ECO:0007669"/>
    <property type="project" value="UniProtKB-KW"/>
</dbReference>
<comment type="function">
    <text evidence="6">HflC and HflK could regulate a protease.</text>
</comment>
<dbReference type="AlphaFoldDB" id="A0A841GDD2"/>
<comment type="subcellular location">
    <subcellularLocation>
        <location evidence="1">Membrane</location>
        <topology evidence="1">Single-pass membrane protein</topology>
    </subcellularLocation>
</comment>
<dbReference type="EMBL" id="JACHGR010000004">
    <property type="protein sequence ID" value="MBB6055607.1"/>
    <property type="molecule type" value="Genomic_DNA"/>
</dbReference>
<dbReference type="NCBIfam" id="TIGR01932">
    <property type="entry name" value="hflC"/>
    <property type="match status" value="2"/>
</dbReference>
<evidence type="ECO:0000313" key="8">
    <source>
        <dbReference type="EMBL" id="MBB6055607.1"/>
    </source>
</evidence>
<evidence type="ECO:0000256" key="4">
    <source>
        <dbReference type="ARBA" id="ARBA00022989"/>
    </source>
</evidence>
<dbReference type="PIRSF" id="PIRSF005651">
    <property type="entry name" value="HflC"/>
    <property type="match status" value="1"/>
</dbReference>
<dbReference type="PANTHER" id="PTHR42911:SF1">
    <property type="entry name" value="MODULATOR OF FTSH PROTEASE HFLC"/>
    <property type="match status" value="1"/>
</dbReference>
<dbReference type="InterPro" id="IPR036013">
    <property type="entry name" value="Band_7/SPFH_dom_sf"/>
</dbReference>
<dbReference type="SMART" id="SM00244">
    <property type="entry name" value="PHB"/>
    <property type="match status" value="1"/>
</dbReference>
<dbReference type="InterPro" id="IPR010200">
    <property type="entry name" value="HflC"/>
</dbReference>
<comment type="caution">
    <text evidence="8">The sequence shown here is derived from an EMBL/GenBank/DDBJ whole genome shotgun (WGS) entry which is preliminary data.</text>
</comment>
<dbReference type="PANTHER" id="PTHR42911">
    <property type="entry name" value="MODULATOR OF FTSH PROTEASE HFLC"/>
    <property type="match status" value="1"/>
</dbReference>
<evidence type="ECO:0000256" key="5">
    <source>
        <dbReference type="ARBA" id="ARBA00023136"/>
    </source>
</evidence>
<dbReference type="InterPro" id="IPR001107">
    <property type="entry name" value="Band_7"/>
</dbReference>
<gene>
    <name evidence="8" type="ORF">HNR75_001513</name>
</gene>
<protein>
    <recommendedName>
        <fullName evidence="6">Protein HflC</fullName>
    </recommendedName>
</protein>
<evidence type="ECO:0000256" key="1">
    <source>
        <dbReference type="ARBA" id="ARBA00004167"/>
    </source>
</evidence>
<dbReference type="RefSeq" id="WP_188026373.1">
    <property type="nucleotide sequence ID" value="NZ_JACHGR010000004.1"/>
</dbReference>
<keyword evidence="8" id="KW-0378">Hydrolase</keyword>
<keyword evidence="8" id="KW-0645">Protease</keyword>
<dbReference type="CDD" id="cd03405">
    <property type="entry name" value="SPFH_HflC"/>
    <property type="match status" value="1"/>
</dbReference>
<accession>A0A841GDD2</accession>
<feature type="domain" description="Band 7" evidence="7">
    <location>
        <begin position="18"/>
        <end position="188"/>
    </location>
</feature>
<evidence type="ECO:0000256" key="6">
    <source>
        <dbReference type="PIRNR" id="PIRNR005651"/>
    </source>
</evidence>
<evidence type="ECO:0000313" key="9">
    <source>
        <dbReference type="Proteomes" id="UP000585721"/>
    </source>
</evidence>
<comment type="similarity">
    <text evidence="2 6">Belongs to the band 7/mec-2 family. HflC subfamily.</text>
</comment>
<name>A0A841GDD2_9GAMM</name>
<proteinExistence type="inferred from homology"/>
<keyword evidence="4" id="KW-1133">Transmembrane helix</keyword>
<organism evidence="8 9">
    <name type="scientific">Tolumonas osonensis</name>
    <dbReference type="NCBI Taxonomy" id="675874"/>
    <lineage>
        <taxon>Bacteria</taxon>
        <taxon>Pseudomonadati</taxon>
        <taxon>Pseudomonadota</taxon>
        <taxon>Gammaproteobacteria</taxon>
        <taxon>Aeromonadales</taxon>
        <taxon>Aeromonadaceae</taxon>
        <taxon>Tolumonas</taxon>
    </lineage>
</organism>
<dbReference type="GO" id="GO:0016020">
    <property type="term" value="C:membrane"/>
    <property type="evidence" value="ECO:0007669"/>
    <property type="project" value="UniProtKB-SubCell"/>
</dbReference>
<keyword evidence="5" id="KW-0472">Membrane</keyword>
<dbReference type="Proteomes" id="UP000585721">
    <property type="component" value="Unassembled WGS sequence"/>
</dbReference>
<keyword evidence="3" id="KW-0812">Transmembrane</keyword>
<evidence type="ECO:0000259" key="7">
    <source>
        <dbReference type="SMART" id="SM00244"/>
    </source>
</evidence>
<dbReference type="SUPFAM" id="SSF117892">
    <property type="entry name" value="Band 7/SPFH domain"/>
    <property type="match status" value="1"/>
</dbReference>
<dbReference type="Pfam" id="PF01145">
    <property type="entry name" value="Band_7"/>
    <property type="match status" value="1"/>
</dbReference>
<sequence length="296" mass="33734">MKNYILIGLAAVGMLASSSLFVIDESQRGIVVQFGKVIREGDSDIPKVYEPGLHWKWPFIDDVRKLDSRIQTLDGQADRFVTSEKKDLIIDSYVKWRIEDFSKFYLATGGGSRVQAESLLKRKINNGLRSEIGARTITDIVSGQRTEVMEDALRQMARSSELGIRVVDVRIKQINLPLEVSNSIYQRMRAERNAVAREHRSQGREKAEIIRANIDRRVSVMIAEAERKAREARGQGDAEAAKIYAETYRKNPELFSFLRSLDAYKNSFKSGKDFMVLSTENDFFKYLKNAQPVATK</sequence>
<keyword evidence="9" id="KW-1185">Reference proteome</keyword>
<dbReference type="GO" id="GO:0006508">
    <property type="term" value="P:proteolysis"/>
    <property type="evidence" value="ECO:0007669"/>
    <property type="project" value="UniProtKB-KW"/>
</dbReference>
<reference evidence="8 9" key="1">
    <citation type="submission" date="2020-08" db="EMBL/GenBank/DDBJ databases">
        <title>Genomic Encyclopedia of Type Strains, Phase IV (KMG-IV): sequencing the most valuable type-strain genomes for metagenomic binning, comparative biology and taxonomic classification.</title>
        <authorList>
            <person name="Goeker M."/>
        </authorList>
    </citation>
    <scope>NUCLEOTIDE SEQUENCE [LARGE SCALE GENOMIC DNA]</scope>
    <source>
        <strain evidence="8 9">DSM 22975</strain>
    </source>
</reference>
<evidence type="ECO:0000256" key="2">
    <source>
        <dbReference type="ARBA" id="ARBA00007862"/>
    </source>
</evidence>
<evidence type="ECO:0000256" key="3">
    <source>
        <dbReference type="ARBA" id="ARBA00022692"/>
    </source>
</evidence>
<dbReference type="Gene3D" id="3.30.479.30">
    <property type="entry name" value="Band 7 domain"/>
    <property type="match status" value="1"/>
</dbReference>